<dbReference type="CDD" id="cd06261">
    <property type="entry name" value="TM_PBP2"/>
    <property type="match status" value="1"/>
</dbReference>
<keyword evidence="3" id="KW-1003">Cell membrane</keyword>
<dbReference type="RefSeq" id="WP_154497477.1">
    <property type="nucleotide sequence ID" value="NZ_VUMU01000016.1"/>
</dbReference>
<dbReference type="PANTHER" id="PTHR30193">
    <property type="entry name" value="ABC TRANSPORTER PERMEASE PROTEIN"/>
    <property type="match status" value="1"/>
</dbReference>
<evidence type="ECO:0000256" key="1">
    <source>
        <dbReference type="ARBA" id="ARBA00004651"/>
    </source>
</evidence>
<proteinExistence type="inferred from homology"/>
<dbReference type="PROSITE" id="PS50928">
    <property type="entry name" value="ABC_TM1"/>
    <property type="match status" value="1"/>
</dbReference>
<keyword evidence="5 7" id="KW-1133">Transmembrane helix</keyword>
<evidence type="ECO:0000313" key="9">
    <source>
        <dbReference type="EMBL" id="MST58893.1"/>
    </source>
</evidence>
<evidence type="ECO:0000259" key="8">
    <source>
        <dbReference type="PROSITE" id="PS50928"/>
    </source>
</evidence>
<evidence type="ECO:0000256" key="4">
    <source>
        <dbReference type="ARBA" id="ARBA00022692"/>
    </source>
</evidence>
<evidence type="ECO:0000256" key="6">
    <source>
        <dbReference type="ARBA" id="ARBA00023136"/>
    </source>
</evidence>
<dbReference type="Gene3D" id="1.10.3720.10">
    <property type="entry name" value="MetI-like"/>
    <property type="match status" value="1"/>
</dbReference>
<reference evidence="9 10" key="1">
    <citation type="submission" date="2019-08" db="EMBL/GenBank/DDBJ databases">
        <title>In-depth cultivation of the pig gut microbiome towards novel bacterial diversity and tailored functional studies.</title>
        <authorList>
            <person name="Wylensek D."/>
            <person name="Hitch T.C.A."/>
            <person name="Clavel T."/>
        </authorList>
    </citation>
    <scope>NUCLEOTIDE SEQUENCE [LARGE SCALE GENOMIC DNA]</scope>
    <source>
        <strain evidence="9 10">WCA3-601-WT-6H</strain>
    </source>
</reference>
<feature type="domain" description="ABC transmembrane type-1" evidence="8">
    <location>
        <begin position="75"/>
        <end position="293"/>
    </location>
</feature>
<evidence type="ECO:0000313" key="10">
    <source>
        <dbReference type="Proteomes" id="UP000476055"/>
    </source>
</evidence>
<feature type="transmembrane region" description="Helical" evidence="7">
    <location>
        <begin position="279"/>
        <end position="297"/>
    </location>
</feature>
<feature type="transmembrane region" description="Helical" evidence="7">
    <location>
        <begin position="212"/>
        <end position="235"/>
    </location>
</feature>
<comment type="similarity">
    <text evidence="7">Belongs to the binding-protein-dependent transport system permease family.</text>
</comment>
<organism evidence="9 10">
    <name type="scientific">Waltera intestinalis</name>
    <dbReference type="NCBI Taxonomy" id="2606635"/>
    <lineage>
        <taxon>Bacteria</taxon>
        <taxon>Bacillati</taxon>
        <taxon>Bacillota</taxon>
        <taxon>Clostridia</taxon>
        <taxon>Lachnospirales</taxon>
        <taxon>Lachnospiraceae</taxon>
        <taxon>Waltera</taxon>
    </lineage>
</organism>
<gene>
    <name evidence="9" type="ORF">FYJ59_11700</name>
</gene>
<dbReference type="AlphaFoldDB" id="A0A6L5YLP1"/>
<protein>
    <submittedName>
        <fullName evidence="9">Sugar ABC transporter permease</fullName>
    </submittedName>
</protein>
<evidence type="ECO:0000256" key="5">
    <source>
        <dbReference type="ARBA" id="ARBA00022989"/>
    </source>
</evidence>
<feature type="transmembrane region" description="Helical" evidence="7">
    <location>
        <begin position="79"/>
        <end position="100"/>
    </location>
</feature>
<feature type="transmembrane region" description="Helical" evidence="7">
    <location>
        <begin position="12"/>
        <end position="33"/>
    </location>
</feature>
<dbReference type="PANTHER" id="PTHR30193:SF44">
    <property type="entry name" value="LACTOSE TRANSPORT SYSTEM PERMEASE PROTEIN LACF"/>
    <property type="match status" value="1"/>
</dbReference>
<dbReference type="EMBL" id="VUMU01000016">
    <property type="protein sequence ID" value="MST58893.1"/>
    <property type="molecule type" value="Genomic_DNA"/>
</dbReference>
<dbReference type="Proteomes" id="UP000476055">
    <property type="component" value="Unassembled WGS sequence"/>
</dbReference>
<feature type="transmembrane region" description="Helical" evidence="7">
    <location>
        <begin position="112"/>
        <end position="135"/>
    </location>
</feature>
<evidence type="ECO:0000256" key="3">
    <source>
        <dbReference type="ARBA" id="ARBA00022475"/>
    </source>
</evidence>
<comment type="caution">
    <text evidence="9">The sequence shown here is derived from an EMBL/GenBank/DDBJ whole genome shotgun (WGS) entry which is preliminary data.</text>
</comment>
<dbReference type="GO" id="GO:0005886">
    <property type="term" value="C:plasma membrane"/>
    <property type="evidence" value="ECO:0007669"/>
    <property type="project" value="UniProtKB-SubCell"/>
</dbReference>
<dbReference type="Pfam" id="PF00528">
    <property type="entry name" value="BPD_transp_1"/>
    <property type="match status" value="1"/>
</dbReference>
<feature type="transmembrane region" description="Helical" evidence="7">
    <location>
        <begin position="163"/>
        <end position="191"/>
    </location>
</feature>
<evidence type="ECO:0000256" key="7">
    <source>
        <dbReference type="RuleBase" id="RU363032"/>
    </source>
</evidence>
<evidence type="ECO:0000256" key="2">
    <source>
        <dbReference type="ARBA" id="ARBA00022448"/>
    </source>
</evidence>
<keyword evidence="4 7" id="KW-0812">Transmembrane</keyword>
<keyword evidence="2 7" id="KW-0813">Transport</keyword>
<dbReference type="GO" id="GO:0055085">
    <property type="term" value="P:transmembrane transport"/>
    <property type="evidence" value="ECO:0007669"/>
    <property type="project" value="InterPro"/>
</dbReference>
<dbReference type="InterPro" id="IPR000515">
    <property type="entry name" value="MetI-like"/>
</dbReference>
<dbReference type="SUPFAM" id="SSF161098">
    <property type="entry name" value="MetI-like"/>
    <property type="match status" value="1"/>
</dbReference>
<sequence length="307" mass="35005">MNKKSTFVKWRRYLPLYLMLIPGAVYIFINNYIPMAGLIMAFEKYDYKLGMFKSPKIGLDNFTYLFATKDALNITRNTLLYNAVFIILGNILAITVAVLLNDVRSKTKKKLYQTLILIPYLISTVIVSYIVYGFLNTQNGFINNSILEPLGKNGIAWYSQPKYWPFIITFVYLWKNFGYSSIIYFATVVGIDKTYYEAAVIDGATRWQQVRYVTLSSLKPTIITLVLMSIGRIFYSDFGLFYQVPMNSGALIDVTNTIDTYVYRGLTTLNNVGMSAAAGFYQSIVGFILVLTANMIVRKVSRENALF</sequence>
<dbReference type="InterPro" id="IPR051393">
    <property type="entry name" value="ABC_transporter_permease"/>
</dbReference>
<name>A0A6L5YLP1_9FIRM</name>
<keyword evidence="10" id="KW-1185">Reference proteome</keyword>
<comment type="subcellular location">
    <subcellularLocation>
        <location evidence="1 7">Cell membrane</location>
        <topology evidence="1 7">Multi-pass membrane protein</topology>
    </subcellularLocation>
</comment>
<keyword evidence="6 7" id="KW-0472">Membrane</keyword>
<accession>A0A6L5YLP1</accession>
<dbReference type="InterPro" id="IPR035906">
    <property type="entry name" value="MetI-like_sf"/>
</dbReference>